<dbReference type="Pfam" id="PF00589">
    <property type="entry name" value="Phage_integrase"/>
    <property type="match status" value="1"/>
</dbReference>
<dbReference type="InterPro" id="IPR002104">
    <property type="entry name" value="Integrase_catalytic"/>
</dbReference>
<dbReference type="AlphaFoldDB" id="A0A0W0YPQ3"/>
<comment type="similarity">
    <text evidence="1">Belongs to the 'phage' integrase family.</text>
</comment>
<dbReference type="PANTHER" id="PTHR30349:SF41">
    <property type="entry name" value="INTEGRASE_RECOMBINASE PROTEIN MJ0367-RELATED"/>
    <property type="match status" value="1"/>
</dbReference>
<dbReference type="InterPro" id="IPR010998">
    <property type="entry name" value="Integrase_recombinase_N"/>
</dbReference>
<proteinExistence type="inferred from homology"/>
<dbReference type="RefSeq" id="WP_058514558.1">
    <property type="nucleotide sequence ID" value="NZ_CAAAIH010000091.1"/>
</dbReference>
<keyword evidence="4" id="KW-0233">DNA recombination</keyword>
<dbReference type="GO" id="GO:0003677">
    <property type="term" value="F:DNA binding"/>
    <property type="evidence" value="ECO:0007669"/>
    <property type="project" value="UniProtKB-UniRule"/>
</dbReference>
<keyword evidence="2" id="KW-0229">DNA integration</keyword>
<dbReference type="GO" id="GO:0015074">
    <property type="term" value="P:DNA integration"/>
    <property type="evidence" value="ECO:0007669"/>
    <property type="project" value="UniProtKB-KW"/>
</dbReference>
<protein>
    <submittedName>
        <fullName evidence="8">Integrase</fullName>
    </submittedName>
</protein>
<evidence type="ECO:0000313" key="9">
    <source>
        <dbReference type="Proteomes" id="UP000054703"/>
    </source>
</evidence>
<evidence type="ECO:0000256" key="5">
    <source>
        <dbReference type="PROSITE-ProRule" id="PRU01248"/>
    </source>
</evidence>
<sequence length="335" mass="39087">MKPTNLSIHLTHFLTDYIVGKRNLSPNPVKAYRDVFILLLQFCRDIKGIPLEKLSLEHIDIILVESFLEYLEQQRHCKTYTVNHRLTTLHAFFRYLQAESPEHLFQCQKILSIPLRRFVRKTVEYLSKEHLAALLAQPDLNTQEGRRDIVLLSVLYDTGARVQELIDMSVGDLRLKNPAQLRIFGKGRKVRIVPLMQNTVELLQNYLQERQLITPDKFSHPLFTSHHDNRLSRSGVRYIFQKYAQQVWQQHSEFNQSISPHSMRHTKGMHLLQAGISLDIIRDFLGHVDIKTTEIYAKANLEMKRAALEKVSPAPTPQLPSWKENKSLLKWLQSL</sequence>
<gene>
    <name evidence="8" type="ORF">Lsan_2472</name>
</gene>
<dbReference type="Gene3D" id="1.10.443.10">
    <property type="entry name" value="Intergrase catalytic core"/>
    <property type="match status" value="1"/>
</dbReference>
<evidence type="ECO:0000256" key="4">
    <source>
        <dbReference type="ARBA" id="ARBA00023172"/>
    </source>
</evidence>
<dbReference type="OrthoDB" id="9801717at2"/>
<dbReference type="InterPro" id="IPR044068">
    <property type="entry name" value="CB"/>
</dbReference>
<dbReference type="CDD" id="cd01182">
    <property type="entry name" value="INT_RitC_C_like"/>
    <property type="match status" value="1"/>
</dbReference>
<dbReference type="PROSITE" id="PS51898">
    <property type="entry name" value="TYR_RECOMBINASE"/>
    <property type="match status" value="1"/>
</dbReference>
<reference evidence="8 9" key="1">
    <citation type="submission" date="2015-11" db="EMBL/GenBank/DDBJ databases">
        <title>Genomic analysis of 38 Legionella species identifies large and diverse effector repertoires.</title>
        <authorList>
            <person name="Burstein D."/>
            <person name="Amaro F."/>
            <person name="Zusman T."/>
            <person name="Lifshitz Z."/>
            <person name="Cohen O."/>
            <person name="Gilbert J.A."/>
            <person name="Pupko T."/>
            <person name="Shuman H.A."/>
            <person name="Segal G."/>
        </authorList>
    </citation>
    <scope>NUCLEOTIDE SEQUENCE [LARGE SCALE GENOMIC DNA]</scope>
    <source>
        <strain evidence="8 9">SC-63-C7</strain>
    </source>
</reference>
<dbReference type="InterPro" id="IPR013762">
    <property type="entry name" value="Integrase-like_cat_sf"/>
</dbReference>
<evidence type="ECO:0000259" key="7">
    <source>
        <dbReference type="PROSITE" id="PS51900"/>
    </source>
</evidence>
<dbReference type="SUPFAM" id="SSF56349">
    <property type="entry name" value="DNA breaking-rejoining enzymes"/>
    <property type="match status" value="1"/>
</dbReference>
<dbReference type="SUPFAM" id="SSF47823">
    <property type="entry name" value="lambda integrase-like, N-terminal domain"/>
    <property type="match status" value="1"/>
</dbReference>
<comment type="caution">
    <text evidence="8">The sequence shown here is derived from an EMBL/GenBank/DDBJ whole genome shotgun (WGS) entry which is preliminary data.</text>
</comment>
<name>A0A0W0YPQ3_9GAMM</name>
<dbReference type="STRING" id="45074.Lsan_2472"/>
<keyword evidence="3 5" id="KW-0238">DNA-binding</keyword>
<dbReference type="PROSITE" id="PS51900">
    <property type="entry name" value="CB"/>
    <property type="match status" value="1"/>
</dbReference>
<organism evidence="8 9">
    <name type="scientific">Legionella santicrucis</name>
    <dbReference type="NCBI Taxonomy" id="45074"/>
    <lineage>
        <taxon>Bacteria</taxon>
        <taxon>Pseudomonadati</taxon>
        <taxon>Pseudomonadota</taxon>
        <taxon>Gammaproteobacteria</taxon>
        <taxon>Legionellales</taxon>
        <taxon>Legionellaceae</taxon>
        <taxon>Legionella</taxon>
    </lineage>
</organism>
<dbReference type="Proteomes" id="UP000054703">
    <property type="component" value="Unassembled WGS sequence"/>
</dbReference>
<evidence type="ECO:0000259" key="6">
    <source>
        <dbReference type="PROSITE" id="PS51898"/>
    </source>
</evidence>
<evidence type="ECO:0000256" key="2">
    <source>
        <dbReference type="ARBA" id="ARBA00022908"/>
    </source>
</evidence>
<evidence type="ECO:0000313" key="8">
    <source>
        <dbReference type="EMBL" id="KTD58857.1"/>
    </source>
</evidence>
<dbReference type="PANTHER" id="PTHR30349">
    <property type="entry name" value="PHAGE INTEGRASE-RELATED"/>
    <property type="match status" value="1"/>
</dbReference>
<feature type="domain" description="Core-binding (CB)" evidence="7">
    <location>
        <begin position="4"/>
        <end position="97"/>
    </location>
</feature>
<dbReference type="InterPro" id="IPR011010">
    <property type="entry name" value="DNA_brk_join_enz"/>
</dbReference>
<evidence type="ECO:0000256" key="3">
    <source>
        <dbReference type="ARBA" id="ARBA00023125"/>
    </source>
</evidence>
<dbReference type="EMBL" id="LNYU01000061">
    <property type="protein sequence ID" value="KTD58857.1"/>
    <property type="molecule type" value="Genomic_DNA"/>
</dbReference>
<dbReference type="Gene3D" id="1.10.150.130">
    <property type="match status" value="1"/>
</dbReference>
<dbReference type="GO" id="GO:0006310">
    <property type="term" value="P:DNA recombination"/>
    <property type="evidence" value="ECO:0007669"/>
    <property type="project" value="UniProtKB-KW"/>
</dbReference>
<dbReference type="InterPro" id="IPR004107">
    <property type="entry name" value="Integrase_SAM-like_N"/>
</dbReference>
<accession>A0A0W0YPQ3</accession>
<feature type="domain" description="Tyr recombinase" evidence="6">
    <location>
        <begin position="121"/>
        <end position="309"/>
    </location>
</feature>
<dbReference type="Pfam" id="PF02899">
    <property type="entry name" value="Phage_int_SAM_1"/>
    <property type="match status" value="1"/>
</dbReference>
<dbReference type="PATRIC" id="fig|45074.5.peg.2652"/>
<keyword evidence="9" id="KW-1185">Reference proteome</keyword>
<dbReference type="InterPro" id="IPR050090">
    <property type="entry name" value="Tyrosine_recombinase_XerCD"/>
</dbReference>
<evidence type="ECO:0000256" key="1">
    <source>
        <dbReference type="ARBA" id="ARBA00008857"/>
    </source>
</evidence>